<dbReference type="RefSeq" id="WP_376977976.1">
    <property type="nucleotide sequence ID" value="NZ_JBHLSV010000002.1"/>
</dbReference>
<dbReference type="PANTHER" id="PTHR46796">
    <property type="entry name" value="HTH-TYPE TRANSCRIPTIONAL ACTIVATOR RHAS-RELATED"/>
    <property type="match status" value="1"/>
</dbReference>
<dbReference type="InterPro" id="IPR050204">
    <property type="entry name" value="AraC_XylS_family_regulators"/>
</dbReference>
<evidence type="ECO:0000259" key="5">
    <source>
        <dbReference type="PROSITE" id="PS01124"/>
    </source>
</evidence>
<dbReference type="EMBL" id="JBHLSV010000002">
    <property type="protein sequence ID" value="MFC0672856.1"/>
    <property type="molecule type" value="Genomic_DNA"/>
</dbReference>
<keyword evidence="2" id="KW-0238">DNA-binding</keyword>
<dbReference type="SMART" id="SM00342">
    <property type="entry name" value="HTH_ARAC"/>
    <property type="match status" value="1"/>
</dbReference>
<dbReference type="PROSITE" id="PS01124">
    <property type="entry name" value="HTH_ARAC_FAMILY_2"/>
    <property type="match status" value="1"/>
</dbReference>
<dbReference type="Pfam" id="PF12833">
    <property type="entry name" value="HTH_18"/>
    <property type="match status" value="1"/>
</dbReference>
<evidence type="ECO:0000313" key="7">
    <source>
        <dbReference type="Proteomes" id="UP001589793"/>
    </source>
</evidence>
<evidence type="ECO:0000256" key="3">
    <source>
        <dbReference type="ARBA" id="ARBA00023163"/>
    </source>
</evidence>
<protein>
    <submittedName>
        <fullName evidence="6">Helix-turn-helix domain-containing protein</fullName>
    </submittedName>
</protein>
<dbReference type="InterPro" id="IPR009057">
    <property type="entry name" value="Homeodomain-like_sf"/>
</dbReference>
<evidence type="ECO:0000256" key="2">
    <source>
        <dbReference type="ARBA" id="ARBA00023125"/>
    </source>
</evidence>
<feature type="domain" description="HTH araC/xylS-type" evidence="5">
    <location>
        <begin position="5"/>
        <end position="103"/>
    </location>
</feature>
<evidence type="ECO:0000313" key="6">
    <source>
        <dbReference type="EMBL" id="MFC0672856.1"/>
    </source>
</evidence>
<name>A0ABV6R7T9_9MICO</name>
<comment type="caution">
    <text evidence="6">The sequence shown here is derived from an EMBL/GenBank/DDBJ whole genome shotgun (WGS) entry which is preliminary data.</text>
</comment>
<reference evidence="6 7" key="1">
    <citation type="submission" date="2024-09" db="EMBL/GenBank/DDBJ databases">
        <authorList>
            <person name="Sun Q."/>
            <person name="Mori K."/>
        </authorList>
    </citation>
    <scope>NUCLEOTIDE SEQUENCE [LARGE SCALE GENOMIC DNA]</scope>
    <source>
        <strain evidence="6 7">CICC 10874</strain>
    </source>
</reference>
<accession>A0ABV6R7T9</accession>
<dbReference type="Proteomes" id="UP001589793">
    <property type="component" value="Unassembled WGS sequence"/>
</dbReference>
<organism evidence="6 7">
    <name type="scientific">Brachybacterium hainanense</name>
    <dbReference type="NCBI Taxonomy" id="1541174"/>
    <lineage>
        <taxon>Bacteria</taxon>
        <taxon>Bacillati</taxon>
        <taxon>Actinomycetota</taxon>
        <taxon>Actinomycetes</taxon>
        <taxon>Micrococcales</taxon>
        <taxon>Dermabacteraceae</taxon>
        <taxon>Brachybacterium</taxon>
    </lineage>
</organism>
<proteinExistence type="predicted"/>
<sequence>MSTIDPLRRMLDAVLDPESGTLEEMSAGAHLSPYHFHRSVRRGTGETPAALRRRVGLEQAAWNLQRGMGVTDAAFAAGYDSLEGFSRAFRRAYGHPPTAMPPAHERGHWLPAPNGIHFHSPTVLYVDSGAVREHAAGDVLALLIAHDLDDIDALLGSAAGLEDEAYRRIRLPGSAPRAWDGPDESLAQVMRHLVLSKEPWLASIEGEPAPDLDGPVDVPSLQARHRTTAPRWLALVRDIERRGAWQDRIIDALCDPPESFLLAEILAHELTFSAHRRQLARWMLAEAGAGPAAAPPDPDPILWRRRTLAGGTDPS</sequence>
<dbReference type="SUPFAM" id="SSF46689">
    <property type="entry name" value="Homeodomain-like"/>
    <property type="match status" value="1"/>
</dbReference>
<dbReference type="Pfam" id="PF12867">
    <property type="entry name" value="DinB_2"/>
    <property type="match status" value="1"/>
</dbReference>
<evidence type="ECO:0000256" key="1">
    <source>
        <dbReference type="ARBA" id="ARBA00023015"/>
    </source>
</evidence>
<keyword evidence="1" id="KW-0805">Transcription regulation</keyword>
<dbReference type="InterPro" id="IPR024775">
    <property type="entry name" value="DinB-like"/>
</dbReference>
<evidence type="ECO:0000256" key="4">
    <source>
        <dbReference type="SAM" id="MobiDB-lite"/>
    </source>
</evidence>
<feature type="region of interest" description="Disordered" evidence="4">
    <location>
        <begin position="289"/>
        <end position="315"/>
    </location>
</feature>
<gene>
    <name evidence="6" type="ORF">ACFFF6_02680</name>
</gene>
<dbReference type="InterPro" id="IPR018060">
    <property type="entry name" value="HTH_AraC"/>
</dbReference>
<dbReference type="PANTHER" id="PTHR46796:SF2">
    <property type="entry name" value="TRANSCRIPTIONAL REGULATORY PROTEIN"/>
    <property type="match status" value="1"/>
</dbReference>
<keyword evidence="7" id="KW-1185">Reference proteome</keyword>
<keyword evidence="3" id="KW-0804">Transcription</keyword>
<dbReference type="Gene3D" id="1.10.10.60">
    <property type="entry name" value="Homeodomain-like"/>
    <property type="match status" value="2"/>
</dbReference>